<dbReference type="PIRSF" id="PIRSF031551">
    <property type="entry name" value="DUF1706"/>
    <property type="match status" value="1"/>
</dbReference>
<dbReference type="PANTHER" id="PTHR40658">
    <property type="match status" value="1"/>
</dbReference>
<dbReference type="PANTHER" id="PTHR40658:SF3">
    <property type="entry name" value="CLBS_DFSB FAMILY FOUR-HELIX BUNDLE PROTEIN"/>
    <property type="match status" value="1"/>
</dbReference>
<dbReference type="Proteomes" id="UP000192746">
    <property type="component" value="Unassembled WGS sequence"/>
</dbReference>
<sequence length="170" mass="20210">MAVPTNKKELINDIKTTYSKLKKDLEDIPLKSTKTKELEGHAKHTNMSVCNLVSYLIGWGELVLKWDRKMKNNKQVDFPETGYKWNELGKLANKFYLDYEHLSYLELLEKLDKVFVEILEIIENDSNKELYQTAWYGKWTKGKMIQFNTALPYKNARTRIRRWKKSKEIT</sequence>
<dbReference type="RefSeq" id="WP_084841055.1">
    <property type="nucleotide sequence ID" value="NZ_ARYN01000006.1"/>
</dbReference>
<protein>
    <recommendedName>
        <fullName evidence="3">ClbS/DfsB family four-helix bundle protein</fullName>
    </recommendedName>
</protein>
<keyword evidence="2" id="KW-1185">Reference proteome</keyword>
<name>A0A1Y1T4G2_9FLAO</name>
<organism evidence="1 2">
    <name type="scientific">Zunongwangia atlantica 22II14-10F7</name>
    <dbReference type="NCBI Taxonomy" id="1185767"/>
    <lineage>
        <taxon>Bacteria</taxon>
        <taxon>Pseudomonadati</taxon>
        <taxon>Bacteroidota</taxon>
        <taxon>Flavobacteriia</taxon>
        <taxon>Flavobacteriales</taxon>
        <taxon>Flavobacteriaceae</taxon>
        <taxon>Zunongwangia</taxon>
    </lineage>
</organism>
<gene>
    <name evidence="1" type="ORF">IIF7_07421</name>
</gene>
<evidence type="ECO:0008006" key="3">
    <source>
        <dbReference type="Google" id="ProtNLM"/>
    </source>
</evidence>
<proteinExistence type="predicted"/>
<evidence type="ECO:0000313" key="2">
    <source>
        <dbReference type="Proteomes" id="UP000192746"/>
    </source>
</evidence>
<reference evidence="1 2" key="1">
    <citation type="submission" date="2013-04" db="EMBL/GenBank/DDBJ databases">
        <title>Zunongwangia sp. 22II14-10F7 Genome Sequencing.</title>
        <authorList>
            <person name="Lai Q."/>
            <person name="Shao Z."/>
        </authorList>
    </citation>
    <scope>NUCLEOTIDE SEQUENCE [LARGE SCALE GENOMIC DNA]</scope>
    <source>
        <strain evidence="1 2">22II14-10F7</strain>
    </source>
</reference>
<dbReference type="OrthoDB" id="9786621at2"/>
<dbReference type="InterPro" id="IPR012550">
    <property type="entry name" value="DUF1706"/>
</dbReference>
<comment type="caution">
    <text evidence="1">The sequence shown here is derived from an EMBL/GenBank/DDBJ whole genome shotgun (WGS) entry which is preliminary data.</text>
</comment>
<evidence type="ECO:0000313" key="1">
    <source>
        <dbReference type="EMBL" id="ORL45931.1"/>
    </source>
</evidence>
<accession>A0A1Y1T4G2</accession>
<dbReference type="EMBL" id="ARYN01000006">
    <property type="protein sequence ID" value="ORL45931.1"/>
    <property type="molecule type" value="Genomic_DNA"/>
</dbReference>
<dbReference type="Pfam" id="PF08020">
    <property type="entry name" value="DUF1706"/>
    <property type="match status" value="1"/>
</dbReference>
<dbReference type="Gene3D" id="1.20.120.450">
    <property type="entry name" value="dinb family like domain"/>
    <property type="match status" value="1"/>
</dbReference>
<dbReference type="AlphaFoldDB" id="A0A1Y1T4G2"/>
<dbReference type="InterPro" id="IPR034660">
    <property type="entry name" value="DinB/YfiT-like"/>
</dbReference>